<evidence type="ECO:0000313" key="1">
    <source>
        <dbReference type="EMBL" id="SVC63667.1"/>
    </source>
</evidence>
<sequence length="114" mass="13494">ISEADMLYGKIMKTQQWRLLRYLDAILLGLYKKNIPIRYSKYNLSWPLLNRLRWDGTKIKSIIGSLAKTMHVSKSTFSTLYFPFLLYCIKNKKIDLEFDESLEEIVEKEVALIK</sequence>
<reference evidence="1" key="1">
    <citation type="submission" date="2018-05" db="EMBL/GenBank/DDBJ databases">
        <authorList>
            <person name="Lanie J.A."/>
            <person name="Ng W.-L."/>
            <person name="Kazmierczak K.M."/>
            <person name="Andrzejewski T.M."/>
            <person name="Davidsen T.M."/>
            <person name="Wayne K.J."/>
            <person name="Tettelin H."/>
            <person name="Glass J.I."/>
            <person name="Rusch D."/>
            <person name="Podicherti R."/>
            <person name="Tsui H.-C.T."/>
            <person name="Winkler M.E."/>
        </authorList>
    </citation>
    <scope>NUCLEOTIDE SEQUENCE</scope>
</reference>
<dbReference type="EMBL" id="UINC01102216">
    <property type="protein sequence ID" value="SVC63667.1"/>
    <property type="molecule type" value="Genomic_DNA"/>
</dbReference>
<gene>
    <name evidence="1" type="ORF">METZ01_LOCUS316521</name>
</gene>
<accession>A0A382NTG4</accession>
<organism evidence="1">
    <name type="scientific">marine metagenome</name>
    <dbReference type="NCBI Taxonomy" id="408172"/>
    <lineage>
        <taxon>unclassified sequences</taxon>
        <taxon>metagenomes</taxon>
        <taxon>ecological metagenomes</taxon>
    </lineage>
</organism>
<dbReference type="AlphaFoldDB" id="A0A382NTG4"/>
<feature type="non-terminal residue" evidence="1">
    <location>
        <position position="1"/>
    </location>
</feature>
<protein>
    <submittedName>
        <fullName evidence="1">Uncharacterized protein</fullName>
    </submittedName>
</protein>
<name>A0A382NTG4_9ZZZZ</name>
<proteinExistence type="predicted"/>